<sequence>MLLTTLDGKTSPVEFIKFLDEKVKVYNFEVEGNHNYYVSEKGILVHNDCAWPFLEKVSVKVLQNASCDADALAIQKVVGGDIMTVSNPMKGLQLGPVKYGSEEVSGWFYHKAVKVGDVVFDRITGPSGMHINDYKALFEYGDDLIFK</sequence>
<evidence type="ECO:0000313" key="2">
    <source>
        <dbReference type="Proteomes" id="UP000198769"/>
    </source>
</evidence>
<organism evidence="1 2">
    <name type="scientific">Chryseobacterium oleae</name>
    <dbReference type="NCBI Taxonomy" id="491207"/>
    <lineage>
        <taxon>Bacteria</taxon>
        <taxon>Pseudomonadati</taxon>
        <taxon>Bacteroidota</taxon>
        <taxon>Flavobacteriia</taxon>
        <taxon>Flavobacteriales</taxon>
        <taxon>Weeksellaceae</taxon>
        <taxon>Chryseobacterium group</taxon>
        <taxon>Chryseobacterium</taxon>
    </lineage>
</organism>
<accession>A0A1I5CYN1</accession>
<protein>
    <submittedName>
        <fullName evidence="1">Intein C-terminal splicing region</fullName>
    </submittedName>
</protein>
<dbReference type="AlphaFoldDB" id="A0A1I5CYN1"/>
<name>A0A1I5CYN1_CHROL</name>
<dbReference type="PROSITE" id="PS50818">
    <property type="entry name" value="INTEIN_C_TER"/>
    <property type="match status" value="1"/>
</dbReference>
<keyword evidence="2" id="KW-1185">Reference proteome</keyword>
<evidence type="ECO:0000313" key="1">
    <source>
        <dbReference type="EMBL" id="SFN92072.1"/>
    </source>
</evidence>
<dbReference type="NCBIfam" id="TIGR01443">
    <property type="entry name" value="intein_Cterm"/>
    <property type="match status" value="1"/>
</dbReference>
<gene>
    <name evidence="1" type="ORF">SAMN05421594_4716</name>
</gene>
<reference evidence="2" key="1">
    <citation type="submission" date="2016-10" db="EMBL/GenBank/DDBJ databases">
        <authorList>
            <person name="Varghese N."/>
            <person name="Submissions S."/>
        </authorList>
    </citation>
    <scope>NUCLEOTIDE SEQUENCE [LARGE SCALE GENOMIC DNA]</scope>
    <source>
        <strain evidence="2">DSM 25575</strain>
    </source>
</reference>
<dbReference type="Proteomes" id="UP000198769">
    <property type="component" value="Unassembled WGS sequence"/>
</dbReference>
<dbReference type="EMBL" id="FOVD01000011">
    <property type="protein sequence ID" value="SFN92072.1"/>
    <property type="molecule type" value="Genomic_DNA"/>
</dbReference>
<proteinExistence type="predicted"/>
<dbReference type="SUPFAM" id="SSF51294">
    <property type="entry name" value="Hedgehog/intein (Hint) domain"/>
    <property type="match status" value="1"/>
</dbReference>
<dbReference type="InterPro" id="IPR030934">
    <property type="entry name" value="Intein_C"/>
</dbReference>
<dbReference type="InterPro" id="IPR036844">
    <property type="entry name" value="Hint_dom_sf"/>
</dbReference>
<dbReference type="Gene3D" id="2.170.16.10">
    <property type="entry name" value="Hedgehog/Intein (Hint) domain"/>
    <property type="match status" value="1"/>
</dbReference>